<keyword evidence="4" id="KW-1185">Reference proteome</keyword>
<evidence type="ECO:0000256" key="1">
    <source>
        <dbReference type="SAM" id="MobiDB-lite"/>
    </source>
</evidence>
<evidence type="ECO:0008006" key="5">
    <source>
        <dbReference type="Google" id="ProtNLM"/>
    </source>
</evidence>
<reference evidence="3 4" key="1">
    <citation type="submission" date="2011-08" db="EMBL/GenBank/DDBJ databases">
        <title>The Genome Sequence of Clostridium hathewayi WAL-18680.</title>
        <authorList>
            <consortium name="The Broad Institute Genome Sequencing Platform"/>
            <person name="Earl A."/>
            <person name="Ward D."/>
            <person name="Feldgarden M."/>
            <person name="Gevers D."/>
            <person name="Finegold S.M."/>
            <person name="Summanen P.H."/>
            <person name="Molitoris D.R."/>
            <person name="Song M."/>
            <person name="Daigneault M."/>
            <person name="Allen-Vercoe E."/>
            <person name="Young S.K."/>
            <person name="Zeng Q."/>
            <person name="Gargeya S."/>
            <person name="Fitzgerald M."/>
            <person name="Haas B."/>
            <person name="Abouelleil A."/>
            <person name="Alvarado L."/>
            <person name="Arachchi H.M."/>
            <person name="Berlin A."/>
            <person name="Brown A."/>
            <person name="Chapman S.B."/>
            <person name="Chen Z."/>
            <person name="Dunbar C."/>
            <person name="Freedman E."/>
            <person name="Gearin G."/>
            <person name="Gellesch M."/>
            <person name="Goldberg J."/>
            <person name="Griggs A."/>
            <person name="Gujja S."/>
            <person name="Heiman D."/>
            <person name="Howarth C."/>
            <person name="Larson L."/>
            <person name="Lui A."/>
            <person name="MacDonald P.J.P."/>
            <person name="Montmayeur A."/>
            <person name="Murphy C."/>
            <person name="Neiman D."/>
            <person name="Pearson M."/>
            <person name="Priest M."/>
            <person name="Roberts A."/>
            <person name="Saif S."/>
            <person name="Shea T."/>
            <person name="Shenoy N."/>
            <person name="Sisk P."/>
            <person name="Stolte C."/>
            <person name="Sykes S."/>
            <person name="Wortman J."/>
            <person name="Nusbaum C."/>
            <person name="Birren B."/>
        </authorList>
    </citation>
    <scope>NUCLEOTIDE SEQUENCE [LARGE SCALE GENOMIC DNA]</scope>
    <source>
        <strain evidence="3 4">WAL-18680</strain>
    </source>
</reference>
<keyword evidence="2" id="KW-0732">Signal</keyword>
<dbReference type="Proteomes" id="UP000005384">
    <property type="component" value="Unassembled WGS sequence"/>
</dbReference>
<dbReference type="PROSITE" id="PS51257">
    <property type="entry name" value="PROKAR_LIPOPROTEIN"/>
    <property type="match status" value="1"/>
</dbReference>
<proteinExistence type="predicted"/>
<dbReference type="Pfam" id="PF08757">
    <property type="entry name" value="CotH"/>
    <property type="match status" value="1"/>
</dbReference>
<gene>
    <name evidence="3" type="ORF">HMPREF9473_02700</name>
</gene>
<feature type="non-terminal residue" evidence="3">
    <location>
        <position position="330"/>
    </location>
</feature>
<dbReference type="AlphaFoldDB" id="G5IGS2"/>
<comment type="caution">
    <text evidence="3">The sequence shown here is derived from an EMBL/GenBank/DDBJ whole genome shotgun (WGS) entry which is preliminary data.</text>
</comment>
<evidence type="ECO:0000313" key="3">
    <source>
        <dbReference type="EMBL" id="EHI59314.1"/>
    </source>
</evidence>
<evidence type="ECO:0000256" key="2">
    <source>
        <dbReference type="SAM" id="SignalP"/>
    </source>
</evidence>
<sequence length="330" mass="37203">MNMNKGKRSLRVIPALLALVLVMTPALGGCGEQETAEPETQESEQTENGDIIAEGTIDDGGLREDMNVYSEDDPDSIVYFYVTVRMGNEGAGTNHTFDEVKNAVRFLNDAHVDNDVYAEALVQVGDSEGPKQGMLGYGETASNASIRIRGNSSSIMPQKSYKLALDDNAGLWRGQSNIALNKHIFDAPRFRNKLYFDLAKEVPEVPSIRTQFARLFVKDETAGEEVFTDYGFYTQAEVPTKKYLSNHGLDRSGYLYKAISFNFEPNEFLKNFDDEDFDLKQMETVVKCKGREDNGRLLELIDVINDNSTDINEIIDTYFDRDNYENWLLL</sequence>
<protein>
    <recommendedName>
        <fullName evidence="5">Spore coat protein CotH</fullName>
    </recommendedName>
</protein>
<dbReference type="HOGENOM" id="CLU_843365_0_0_9"/>
<evidence type="ECO:0000313" key="4">
    <source>
        <dbReference type="Proteomes" id="UP000005384"/>
    </source>
</evidence>
<dbReference type="PANTHER" id="PTHR40050:SF1">
    <property type="entry name" value="INNER SPORE COAT PROTEIN H"/>
    <property type="match status" value="1"/>
</dbReference>
<organism evidence="3 4">
    <name type="scientific">Hungatella hathewayi WAL-18680</name>
    <dbReference type="NCBI Taxonomy" id="742737"/>
    <lineage>
        <taxon>Bacteria</taxon>
        <taxon>Bacillati</taxon>
        <taxon>Bacillota</taxon>
        <taxon>Clostridia</taxon>
        <taxon>Lachnospirales</taxon>
        <taxon>Lachnospiraceae</taxon>
        <taxon>Hungatella</taxon>
    </lineage>
</organism>
<feature type="chain" id="PRO_5003478751" description="Spore coat protein CotH" evidence="2">
    <location>
        <begin position="29"/>
        <end position="330"/>
    </location>
</feature>
<feature type="compositionally biased region" description="Acidic residues" evidence="1">
    <location>
        <begin position="34"/>
        <end position="47"/>
    </location>
</feature>
<accession>G5IGS2</accession>
<dbReference type="PANTHER" id="PTHR40050">
    <property type="entry name" value="INNER SPORE COAT PROTEIN H"/>
    <property type="match status" value="1"/>
</dbReference>
<feature type="region of interest" description="Disordered" evidence="1">
    <location>
        <begin position="30"/>
        <end position="64"/>
    </location>
</feature>
<name>G5IGS2_9FIRM</name>
<dbReference type="EMBL" id="ADLN01000063">
    <property type="protein sequence ID" value="EHI59314.1"/>
    <property type="molecule type" value="Genomic_DNA"/>
</dbReference>
<dbReference type="InterPro" id="IPR014867">
    <property type="entry name" value="Spore_coat_CotH_CotH2/3/7"/>
</dbReference>
<feature type="signal peptide" evidence="2">
    <location>
        <begin position="1"/>
        <end position="28"/>
    </location>
</feature>